<evidence type="ECO:0000313" key="11">
    <source>
        <dbReference type="Proteomes" id="UP001176521"/>
    </source>
</evidence>
<proteinExistence type="inferred from homology"/>
<dbReference type="GO" id="GO:0043161">
    <property type="term" value="P:proteasome-mediated ubiquitin-dependent protein catabolic process"/>
    <property type="evidence" value="ECO:0007669"/>
    <property type="project" value="InterPro"/>
</dbReference>
<dbReference type="Gene3D" id="3.10.20.90">
    <property type="entry name" value="Phosphatidylinositol 3-kinase Catalytic Subunit, Chain A, domain 1"/>
    <property type="match status" value="1"/>
</dbReference>
<evidence type="ECO:0000256" key="6">
    <source>
        <dbReference type="ARBA" id="ARBA00022750"/>
    </source>
</evidence>
<gene>
    <name evidence="10" type="primary">DDI1</name>
    <name evidence="10" type="ORF">OC842_002897</name>
</gene>
<dbReference type="Gene3D" id="2.40.70.10">
    <property type="entry name" value="Acid Proteases"/>
    <property type="match status" value="1"/>
</dbReference>
<organism evidence="10 11">
    <name type="scientific">Tilletia horrida</name>
    <dbReference type="NCBI Taxonomy" id="155126"/>
    <lineage>
        <taxon>Eukaryota</taxon>
        <taxon>Fungi</taxon>
        <taxon>Dikarya</taxon>
        <taxon>Basidiomycota</taxon>
        <taxon>Ustilaginomycotina</taxon>
        <taxon>Exobasidiomycetes</taxon>
        <taxon>Tilletiales</taxon>
        <taxon>Tilletiaceae</taxon>
        <taxon>Tilletia</taxon>
    </lineage>
</organism>
<dbReference type="InterPro" id="IPR033882">
    <property type="entry name" value="DDI1_N"/>
</dbReference>
<name>A0AAN6GCS2_9BASI</name>
<dbReference type="CDD" id="cd01796">
    <property type="entry name" value="Ubl_Ddi1_like"/>
    <property type="match status" value="1"/>
</dbReference>
<dbReference type="Pfam" id="PF00240">
    <property type="entry name" value="ubiquitin"/>
    <property type="match status" value="1"/>
</dbReference>
<evidence type="ECO:0000313" key="10">
    <source>
        <dbReference type="EMBL" id="KAK0533642.1"/>
    </source>
</evidence>
<evidence type="ECO:0000256" key="8">
    <source>
        <dbReference type="SAM" id="MobiDB-lite"/>
    </source>
</evidence>
<evidence type="ECO:0000256" key="3">
    <source>
        <dbReference type="ARBA" id="ARBA00011128"/>
    </source>
</evidence>
<feature type="compositionally biased region" description="Gly residues" evidence="8">
    <location>
        <begin position="98"/>
        <end position="110"/>
    </location>
</feature>
<comment type="caution">
    <text evidence="10">The sequence shown here is derived from an EMBL/GenBank/DDBJ whole genome shotgun (WGS) entry which is preliminary data.</text>
</comment>
<evidence type="ECO:0000256" key="2">
    <source>
        <dbReference type="ARBA" id="ARBA00009136"/>
    </source>
</evidence>
<dbReference type="EMBL" id="JAPDMQ010000133">
    <property type="protein sequence ID" value="KAK0533642.1"/>
    <property type="molecule type" value="Genomic_DNA"/>
</dbReference>
<dbReference type="GO" id="GO:0006289">
    <property type="term" value="P:nucleotide-excision repair"/>
    <property type="evidence" value="ECO:0007669"/>
    <property type="project" value="InterPro"/>
</dbReference>
<evidence type="ECO:0000259" key="9">
    <source>
        <dbReference type="PROSITE" id="PS50053"/>
    </source>
</evidence>
<feature type="domain" description="Ubiquitin-like" evidence="9">
    <location>
        <begin position="1"/>
        <end position="75"/>
    </location>
</feature>
<dbReference type="Proteomes" id="UP001176521">
    <property type="component" value="Unassembled WGS sequence"/>
</dbReference>
<dbReference type="GO" id="GO:0003684">
    <property type="term" value="F:damaged DNA binding"/>
    <property type="evidence" value="ECO:0007669"/>
    <property type="project" value="InterPro"/>
</dbReference>
<evidence type="ECO:0000256" key="4">
    <source>
        <dbReference type="ARBA" id="ARBA00021491"/>
    </source>
</evidence>
<dbReference type="SUPFAM" id="SSF50630">
    <property type="entry name" value="Acid proteases"/>
    <property type="match status" value="1"/>
</dbReference>
<evidence type="ECO:0000256" key="5">
    <source>
        <dbReference type="ARBA" id="ARBA00022670"/>
    </source>
</evidence>
<dbReference type="InterPro" id="IPR021109">
    <property type="entry name" value="Peptidase_aspartic_dom_sf"/>
</dbReference>
<keyword evidence="7" id="KW-0378">Hydrolase</keyword>
<dbReference type="InterPro" id="IPR019103">
    <property type="entry name" value="Peptidase_aspartic_DDI1-type"/>
</dbReference>
<comment type="similarity">
    <text evidence="2">Belongs to the DDI1 family.</text>
</comment>
<protein>
    <recommendedName>
        <fullName evidence="4">DNA damage-inducible protein 1</fullName>
    </recommendedName>
</protein>
<keyword evidence="5" id="KW-0645">Protease</keyword>
<comment type="subunit">
    <text evidence="3">Binds ubiquitin and polyubiquitinated proteins.</text>
</comment>
<evidence type="ECO:0000256" key="1">
    <source>
        <dbReference type="ARBA" id="ARBA00003231"/>
    </source>
</evidence>
<dbReference type="InterPro" id="IPR029071">
    <property type="entry name" value="Ubiquitin-like_domsf"/>
</dbReference>
<dbReference type="PROSITE" id="PS50053">
    <property type="entry name" value="UBIQUITIN_2"/>
    <property type="match status" value="1"/>
</dbReference>
<reference evidence="10" key="1">
    <citation type="journal article" date="2023" name="PhytoFront">
        <title>Draft Genome Resources of Seven Strains of Tilletia horrida, Causal Agent of Kernel Smut of Rice.</title>
        <authorList>
            <person name="Khanal S."/>
            <person name="Antony Babu S."/>
            <person name="Zhou X.G."/>
        </authorList>
    </citation>
    <scope>NUCLEOTIDE SEQUENCE</scope>
    <source>
        <strain evidence="10">TX3</strain>
    </source>
</reference>
<dbReference type="PANTHER" id="PTHR15397:SF3">
    <property type="entry name" value="DNA DAMAGE INDUCIBLE 1 HOMOLOG 2"/>
    <property type="match status" value="1"/>
</dbReference>
<feature type="region of interest" description="Disordered" evidence="8">
    <location>
        <begin position="77"/>
        <end position="123"/>
    </location>
</feature>
<dbReference type="SUPFAM" id="SSF101238">
    <property type="entry name" value="XPC-binding domain"/>
    <property type="match status" value="1"/>
</dbReference>
<dbReference type="SMART" id="SM00213">
    <property type="entry name" value="UBQ"/>
    <property type="match status" value="1"/>
</dbReference>
<accession>A0AAN6GCS2</accession>
<dbReference type="GO" id="GO:0004190">
    <property type="term" value="F:aspartic-type endopeptidase activity"/>
    <property type="evidence" value="ECO:0007669"/>
    <property type="project" value="UniProtKB-KW"/>
</dbReference>
<dbReference type="SUPFAM" id="SSF54236">
    <property type="entry name" value="Ubiquitin-like"/>
    <property type="match status" value="1"/>
</dbReference>
<dbReference type="Gene3D" id="1.10.10.540">
    <property type="entry name" value="XPC-binding domain"/>
    <property type="match status" value="1"/>
</dbReference>
<dbReference type="CDD" id="cd05479">
    <property type="entry name" value="RP_DDI"/>
    <property type="match status" value="1"/>
</dbReference>
<dbReference type="InterPro" id="IPR036353">
    <property type="entry name" value="XPC-bd_sf"/>
</dbReference>
<keyword evidence="6" id="KW-0064">Aspartyl protease</keyword>
<dbReference type="AlphaFoldDB" id="A0AAN6GCS2"/>
<evidence type="ECO:0000256" key="7">
    <source>
        <dbReference type="ARBA" id="ARBA00022801"/>
    </source>
</evidence>
<dbReference type="Pfam" id="PF09668">
    <property type="entry name" value="Asp_protease"/>
    <property type="match status" value="1"/>
</dbReference>
<keyword evidence="11" id="KW-1185">Reference proteome</keyword>
<dbReference type="PANTHER" id="PTHR15397">
    <property type="entry name" value="SODIUM-GLUCOSE COTRANSPORTER REGULATORY PROTEIN -RELATED"/>
    <property type="match status" value="1"/>
</dbReference>
<dbReference type="InterPro" id="IPR000626">
    <property type="entry name" value="Ubiquitin-like_dom"/>
</dbReference>
<sequence length="376" mass="39948">MLTVVTDTDALNIDADASITVETLKAIIEADTGIPAAQQLLLFNSTPVEDASKTLASYGFTDSDLLLLQQRRAQPQASSSAAGAGAGAGAGASAAGARTGGAAPGAGPSSGGARPLMPGPGHQNIEAAAETLRLQLLSNPTFLQQIRATRPELADAVTSSPERFLQLLEAERARTNAAQSARLQAEHDLANADEFDIEAQRKIEEAIRQERVMENLEHAMEFSPESFGRVTMLYVDSEVNGTPVKAFVDSGAQATIMSPECAERCGIMRLIDTRFAGIARGVGTARILGRVHSAQLKLGEELFLPCSFTIMEGKGVELLFGLDMLKRFQATIDLASNALVIQGKRVRFLDEHELPESAKVEETEAVDDKGNPLPPV</sequence>
<comment type="function">
    <text evidence="1">Probable aspartic protease. May be involved in the regulation of exocytosis. Acts as a linker between the 19S proteasome and polyubiquitinated proteins via UBA domain interactions with ubiquitin for their subsequent degradation. Required for S-phase checkpoint control.</text>
</comment>